<protein>
    <recommendedName>
        <fullName evidence="1">Cupin type-2 domain-containing protein</fullName>
    </recommendedName>
</protein>
<organism evidence="2 3">
    <name type="scientific">Reyranella soli</name>
    <dbReference type="NCBI Taxonomy" id="1230389"/>
    <lineage>
        <taxon>Bacteria</taxon>
        <taxon>Pseudomonadati</taxon>
        <taxon>Pseudomonadota</taxon>
        <taxon>Alphaproteobacteria</taxon>
        <taxon>Hyphomicrobiales</taxon>
        <taxon>Reyranellaceae</taxon>
        <taxon>Reyranella</taxon>
    </lineage>
</organism>
<sequence>MRYYRTVEAKVEATMDRTPAPISLATARGLPWKPGRSAEAFIDGDLEIRFTPRPTNGPQKPHQRDEVYIVAAGSGFYRVDGKRTAVGPGDMCFAAAHAEHGFEDFTEDFAIWIIFYGPVK</sequence>
<dbReference type="EMBL" id="BKAJ01000192">
    <property type="protein sequence ID" value="GEP60957.1"/>
    <property type="molecule type" value="Genomic_DNA"/>
</dbReference>
<gene>
    <name evidence="2" type="ORF">RSO01_81230</name>
</gene>
<evidence type="ECO:0000313" key="3">
    <source>
        <dbReference type="Proteomes" id="UP000321058"/>
    </source>
</evidence>
<dbReference type="InterPro" id="IPR011051">
    <property type="entry name" value="RmlC_Cupin_sf"/>
</dbReference>
<accession>A0A512NPV7</accession>
<dbReference type="InterPro" id="IPR014710">
    <property type="entry name" value="RmlC-like_jellyroll"/>
</dbReference>
<dbReference type="InterPro" id="IPR013096">
    <property type="entry name" value="Cupin_2"/>
</dbReference>
<evidence type="ECO:0000259" key="1">
    <source>
        <dbReference type="Pfam" id="PF07883"/>
    </source>
</evidence>
<dbReference type="OrthoDB" id="9798709at2"/>
<comment type="caution">
    <text evidence="2">The sequence shown here is derived from an EMBL/GenBank/DDBJ whole genome shotgun (WGS) entry which is preliminary data.</text>
</comment>
<dbReference type="Proteomes" id="UP000321058">
    <property type="component" value="Unassembled WGS sequence"/>
</dbReference>
<dbReference type="SUPFAM" id="SSF51182">
    <property type="entry name" value="RmlC-like cupins"/>
    <property type="match status" value="1"/>
</dbReference>
<reference evidence="2 3" key="1">
    <citation type="submission" date="2019-07" db="EMBL/GenBank/DDBJ databases">
        <title>Whole genome shotgun sequence of Reyranella soli NBRC 108950.</title>
        <authorList>
            <person name="Hosoyama A."/>
            <person name="Uohara A."/>
            <person name="Ohji S."/>
            <person name="Ichikawa N."/>
        </authorList>
    </citation>
    <scope>NUCLEOTIDE SEQUENCE [LARGE SCALE GENOMIC DNA]</scope>
    <source>
        <strain evidence="2 3">NBRC 108950</strain>
    </source>
</reference>
<dbReference type="AlphaFoldDB" id="A0A512NPV7"/>
<keyword evidence="3" id="KW-1185">Reference proteome</keyword>
<dbReference type="Pfam" id="PF07883">
    <property type="entry name" value="Cupin_2"/>
    <property type="match status" value="1"/>
</dbReference>
<feature type="domain" description="Cupin type-2" evidence="1">
    <location>
        <begin position="50"/>
        <end position="103"/>
    </location>
</feature>
<name>A0A512NPV7_9HYPH</name>
<dbReference type="Gene3D" id="2.60.120.10">
    <property type="entry name" value="Jelly Rolls"/>
    <property type="match status" value="1"/>
</dbReference>
<proteinExistence type="predicted"/>
<evidence type="ECO:0000313" key="2">
    <source>
        <dbReference type="EMBL" id="GEP60957.1"/>
    </source>
</evidence>